<evidence type="ECO:0000256" key="8">
    <source>
        <dbReference type="SAM" id="Phobius"/>
    </source>
</evidence>
<keyword evidence="6 8" id="KW-1133">Transmembrane helix</keyword>
<dbReference type="FunFam" id="1.10.3470.10:FF:000001">
    <property type="entry name" value="Vitamin B12 ABC transporter permease BtuC"/>
    <property type="match status" value="1"/>
</dbReference>
<evidence type="ECO:0000256" key="3">
    <source>
        <dbReference type="ARBA" id="ARBA00022448"/>
    </source>
</evidence>
<feature type="transmembrane region" description="Helical" evidence="8">
    <location>
        <begin position="278"/>
        <end position="296"/>
    </location>
</feature>
<feature type="transmembrane region" description="Helical" evidence="8">
    <location>
        <begin position="189"/>
        <end position="210"/>
    </location>
</feature>
<dbReference type="CDD" id="cd06550">
    <property type="entry name" value="TM_ABC_iron-siderophores_like"/>
    <property type="match status" value="1"/>
</dbReference>
<dbReference type="AlphaFoldDB" id="A0A3B1BW04"/>
<evidence type="ECO:0000256" key="6">
    <source>
        <dbReference type="ARBA" id="ARBA00022989"/>
    </source>
</evidence>
<dbReference type="EMBL" id="UOGC01000100">
    <property type="protein sequence ID" value="VAX19942.1"/>
    <property type="molecule type" value="Genomic_DNA"/>
</dbReference>
<keyword evidence="3" id="KW-0813">Transport</keyword>
<dbReference type="Gene3D" id="1.10.3470.10">
    <property type="entry name" value="ABC transporter involved in vitamin B12 uptake, BtuC"/>
    <property type="match status" value="1"/>
</dbReference>
<feature type="transmembrane region" description="Helical" evidence="8">
    <location>
        <begin position="111"/>
        <end position="135"/>
    </location>
</feature>
<name>A0A3B1BW04_9ZZZZ</name>
<dbReference type="PANTHER" id="PTHR30472">
    <property type="entry name" value="FERRIC ENTEROBACTIN TRANSPORT SYSTEM PERMEASE PROTEIN"/>
    <property type="match status" value="1"/>
</dbReference>
<evidence type="ECO:0000256" key="1">
    <source>
        <dbReference type="ARBA" id="ARBA00004651"/>
    </source>
</evidence>
<dbReference type="SUPFAM" id="SSF81345">
    <property type="entry name" value="ABC transporter involved in vitamin B12 uptake, BtuC"/>
    <property type="match status" value="1"/>
</dbReference>
<keyword evidence="7 8" id="KW-0472">Membrane</keyword>
<dbReference type="GO" id="GO:0005886">
    <property type="term" value="C:plasma membrane"/>
    <property type="evidence" value="ECO:0007669"/>
    <property type="project" value="UniProtKB-SubCell"/>
</dbReference>
<keyword evidence="4" id="KW-1003">Cell membrane</keyword>
<evidence type="ECO:0000256" key="4">
    <source>
        <dbReference type="ARBA" id="ARBA00022475"/>
    </source>
</evidence>
<gene>
    <name evidence="9" type="ORF">MNBD_NITROSPINAE01-636</name>
</gene>
<feature type="transmembrane region" description="Helical" evidence="8">
    <location>
        <begin position="236"/>
        <end position="258"/>
    </location>
</feature>
<organism evidence="9">
    <name type="scientific">hydrothermal vent metagenome</name>
    <dbReference type="NCBI Taxonomy" id="652676"/>
    <lineage>
        <taxon>unclassified sequences</taxon>
        <taxon>metagenomes</taxon>
        <taxon>ecological metagenomes</taxon>
    </lineage>
</organism>
<evidence type="ECO:0000256" key="5">
    <source>
        <dbReference type="ARBA" id="ARBA00022692"/>
    </source>
</evidence>
<accession>A0A3B1BW04</accession>
<feature type="transmembrane region" description="Helical" evidence="8">
    <location>
        <begin position="86"/>
        <end position="105"/>
    </location>
</feature>
<comment type="similarity">
    <text evidence="2">Belongs to the binding-protein-dependent transport system permease family. FecCD subfamily.</text>
</comment>
<evidence type="ECO:0000256" key="2">
    <source>
        <dbReference type="ARBA" id="ARBA00007935"/>
    </source>
</evidence>
<dbReference type="GO" id="GO:0022857">
    <property type="term" value="F:transmembrane transporter activity"/>
    <property type="evidence" value="ECO:0007669"/>
    <property type="project" value="InterPro"/>
</dbReference>
<dbReference type="Pfam" id="PF01032">
    <property type="entry name" value="FecCD"/>
    <property type="match status" value="1"/>
</dbReference>
<evidence type="ECO:0000313" key="9">
    <source>
        <dbReference type="EMBL" id="VAX19942.1"/>
    </source>
</evidence>
<protein>
    <submittedName>
        <fullName evidence="9">Vitamin B12 ABC transporter, permease protein BtuC</fullName>
    </submittedName>
</protein>
<keyword evidence="5 8" id="KW-0812">Transmembrane</keyword>
<comment type="subcellular location">
    <subcellularLocation>
        <location evidence="1">Cell membrane</location>
        <topology evidence="1">Multi-pass membrane protein</topology>
    </subcellularLocation>
</comment>
<proteinExistence type="inferred from homology"/>
<evidence type="ECO:0000256" key="7">
    <source>
        <dbReference type="ARBA" id="ARBA00023136"/>
    </source>
</evidence>
<sequence>MIALVRGDKNVPLMAVFIFAIATLLVSPFVGMKFMSLYDVIPGTPSGEIFWKLRVPRTLMAFLAGAGLSLSGMTFQAVFRNPLATPFTLGVSSGASLGAALYVAFGFTFGLLGMSGISVFAFAGSSVAIIIVYGLTKLRHGSSIGTMLLAGVAVSFFFLSVIMFIQYLMDFTRSYLILRWLMGGVDVVGYGDVANAFPLVAVGAFVVIYFSRELDLLMTDEDIAISRGVDTGRVKLYLFIATSLMVGGLVAICGPIGFVGMMAPHICRLIVGADHRTLAWGCMVFGGAFLVLCDTFSRTVVAPTEIPVGVVTALLGGPFFLWLLLGRRFGKAF</sequence>
<feature type="transmembrane region" description="Helical" evidence="8">
    <location>
        <begin position="58"/>
        <end position="79"/>
    </location>
</feature>
<dbReference type="InterPro" id="IPR000522">
    <property type="entry name" value="ABC_transptr_permease_BtuC"/>
</dbReference>
<feature type="transmembrane region" description="Helical" evidence="8">
    <location>
        <begin position="12"/>
        <end position="38"/>
    </location>
</feature>
<reference evidence="9" key="1">
    <citation type="submission" date="2018-06" db="EMBL/GenBank/DDBJ databases">
        <authorList>
            <person name="Zhirakovskaya E."/>
        </authorList>
    </citation>
    <scope>NUCLEOTIDE SEQUENCE</scope>
</reference>
<feature type="transmembrane region" description="Helical" evidence="8">
    <location>
        <begin position="308"/>
        <end position="325"/>
    </location>
</feature>
<feature type="transmembrane region" description="Helical" evidence="8">
    <location>
        <begin position="147"/>
        <end position="169"/>
    </location>
</feature>
<dbReference type="InterPro" id="IPR037294">
    <property type="entry name" value="ABC_BtuC-like"/>
</dbReference>
<dbReference type="PANTHER" id="PTHR30472:SF25">
    <property type="entry name" value="ABC TRANSPORTER PERMEASE PROTEIN MJ0876-RELATED"/>
    <property type="match status" value="1"/>
</dbReference>